<feature type="signal peptide" evidence="1">
    <location>
        <begin position="1"/>
        <end position="25"/>
    </location>
</feature>
<evidence type="ECO:0000313" key="2">
    <source>
        <dbReference type="EMBL" id="GGK25922.1"/>
    </source>
</evidence>
<evidence type="ECO:0000313" key="3">
    <source>
        <dbReference type="Proteomes" id="UP000600449"/>
    </source>
</evidence>
<dbReference type="Proteomes" id="UP000600449">
    <property type="component" value="Unassembled WGS sequence"/>
</dbReference>
<organism evidence="2 3">
    <name type="scientific">Salinarimonas ramus</name>
    <dbReference type="NCBI Taxonomy" id="690164"/>
    <lineage>
        <taxon>Bacteria</taxon>
        <taxon>Pseudomonadati</taxon>
        <taxon>Pseudomonadota</taxon>
        <taxon>Alphaproteobacteria</taxon>
        <taxon>Hyphomicrobiales</taxon>
        <taxon>Salinarimonadaceae</taxon>
        <taxon>Salinarimonas</taxon>
    </lineage>
</organism>
<name>A0A917V2V7_9HYPH</name>
<evidence type="ECO:0008006" key="4">
    <source>
        <dbReference type="Google" id="ProtNLM"/>
    </source>
</evidence>
<feature type="chain" id="PRO_5037915615" description="Curlin" evidence="1">
    <location>
        <begin position="26"/>
        <end position="133"/>
    </location>
</feature>
<accession>A0A917V2V7</accession>
<comment type="caution">
    <text evidence="2">The sequence shown here is derived from an EMBL/GenBank/DDBJ whole genome shotgun (WGS) entry which is preliminary data.</text>
</comment>
<dbReference type="EMBL" id="BMMF01000003">
    <property type="protein sequence ID" value="GGK25922.1"/>
    <property type="molecule type" value="Genomic_DNA"/>
</dbReference>
<keyword evidence="3" id="KW-1185">Reference proteome</keyword>
<proteinExistence type="predicted"/>
<dbReference type="RefSeq" id="WP_188910359.1">
    <property type="nucleotide sequence ID" value="NZ_BMMF01000003.1"/>
</dbReference>
<sequence length="133" mass="13248">MTRKAILLAAAGLLAGALATAPAQAGGTVSVTANPSGDAGRLLAAGLAIYGIAKDIDANGRITQRGRDNAAGLLQDGRGHLGIVHQDGSGHVGTLEQSGAANSYGLFQFGRGARAAVRQHGVGRSGVTVQYGF</sequence>
<gene>
    <name evidence="2" type="ORF">GCM10011322_10500</name>
</gene>
<reference evidence="2 3" key="1">
    <citation type="journal article" date="2014" name="Int. J. Syst. Evol. Microbiol.">
        <title>Complete genome sequence of Corynebacterium casei LMG S-19264T (=DSM 44701T), isolated from a smear-ripened cheese.</title>
        <authorList>
            <consortium name="US DOE Joint Genome Institute (JGI-PGF)"/>
            <person name="Walter F."/>
            <person name="Albersmeier A."/>
            <person name="Kalinowski J."/>
            <person name="Ruckert C."/>
        </authorList>
    </citation>
    <scope>NUCLEOTIDE SEQUENCE [LARGE SCALE GENOMIC DNA]</scope>
    <source>
        <strain evidence="2 3">CGMCC 1.9161</strain>
    </source>
</reference>
<evidence type="ECO:0000256" key="1">
    <source>
        <dbReference type="SAM" id="SignalP"/>
    </source>
</evidence>
<dbReference type="AlphaFoldDB" id="A0A917V2V7"/>
<keyword evidence="1" id="KW-0732">Signal</keyword>
<protein>
    <recommendedName>
        <fullName evidence="4">Curlin</fullName>
    </recommendedName>
</protein>